<sequence length="288" mass="31284">MMTPEMLLDAKADLGEGPRWLEDEGRLYWVDINAREMHRLDPGSGHDEVRTFDEAVGCFGFRQGGGLVLATASGFALVDSFEGAVRPFGAQMLADRPHHRFNDGRVAPDGSFWAGTMNAAKDAPDAGLYRLDSDGTILSVQGGMMTANGAAFSLDGHFHHADTPSHMLRRYDYRDGALSGERTLVRFPHGQGRPDGGSFDEEGFYWSALFDGGRVVRIAPDGEVVQSVPLPVSRPTMIVFGGDDRRTAYVTSARTGLSDEERASQPLAGGLFTFRVDVPGVPEWKFAG</sequence>
<evidence type="ECO:0000313" key="4">
    <source>
        <dbReference type="Proteomes" id="UP000734218"/>
    </source>
</evidence>
<comment type="similarity">
    <text evidence="1">Belongs to the SMP-30/CGR1 family.</text>
</comment>
<dbReference type="Pfam" id="PF08450">
    <property type="entry name" value="SGL"/>
    <property type="match status" value="1"/>
</dbReference>
<accession>A0ABX0XI07</accession>
<dbReference type="PANTHER" id="PTHR10907">
    <property type="entry name" value="REGUCALCIN"/>
    <property type="match status" value="1"/>
</dbReference>
<keyword evidence="4" id="KW-1185">Reference proteome</keyword>
<name>A0ABX0XI07_9SPHN</name>
<evidence type="ECO:0000259" key="2">
    <source>
        <dbReference type="Pfam" id="PF08450"/>
    </source>
</evidence>
<evidence type="ECO:0000313" key="3">
    <source>
        <dbReference type="EMBL" id="NJC32973.1"/>
    </source>
</evidence>
<dbReference type="SUPFAM" id="SSF63829">
    <property type="entry name" value="Calcium-dependent phosphotriesterase"/>
    <property type="match status" value="1"/>
</dbReference>
<feature type="domain" description="SMP-30/Gluconolactonase/LRE-like region" evidence="2">
    <location>
        <begin position="14"/>
        <end position="254"/>
    </location>
</feature>
<protein>
    <submittedName>
        <fullName evidence="3">Sugar lactone lactonase YvrE</fullName>
    </submittedName>
</protein>
<dbReference type="InterPro" id="IPR005511">
    <property type="entry name" value="SMP-30"/>
</dbReference>
<proteinExistence type="inferred from homology"/>
<comment type="caution">
    <text evidence="3">The sequence shown here is derived from an EMBL/GenBank/DDBJ whole genome shotgun (WGS) entry which is preliminary data.</text>
</comment>
<organism evidence="3 4">
    <name type="scientific">Sphingomonas jejuensis</name>
    <dbReference type="NCBI Taxonomy" id="904715"/>
    <lineage>
        <taxon>Bacteria</taxon>
        <taxon>Pseudomonadati</taxon>
        <taxon>Pseudomonadota</taxon>
        <taxon>Alphaproteobacteria</taxon>
        <taxon>Sphingomonadales</taxon>
        <taxon>Sphingomonadaceae</taxon>
        <taxon>Sphingomonas</taxon>
    </lineage>
</organism>
<dbReference type="PANTHER" id="PTHR10907:SF47">
    <property type="entry name" value="REGUCALCIN"/>
    <property type="match status" value="1"/>
</dbReference>
<dbReference type="RefSeq" id="WP_167952558.1">
    <property type="nucleotide sequence ID" value="NZ_JAATJE010000001.1"/>
</dbReference>
<reference evidence="3 4" key="1">
    <citation type="submission" date="2020-03" db="EMBL/GenBank/DDBJ databases">
        <title>Genomic Encyclopedia of Type Strains, Phase IV (KMG-IV): sequencing the most valuable type-strain genomes for metagenomic binning, comparative biology and taxonomic classification.</title>
        <authorList>
            <person name="Goeker M."/>
        </authorList>
    </citation>
    <scope>NUCLEOTIDE SEQUENCE [LARGE SCALE GENOMIC DNA]</scope>
    <source>
        <strain evidence="3 4">DSM 27651</strain>
    </source>
</reference>
<gene>
    <name evidence="3" type="ORF">GGR88_000447</name>
</gene>
<dbReference type="Gene3D" id="2.120.10.30">
    <property type="entry name" value="TolB, C-terminal domain"/>
    <property type="match status" value="1"/>
</dbReference>
<evidence type="ECO:0000256" key="1">
    <source>
        <dbReference type="ARBA" id="ARBA00008853"/>
    </source>
</evidence>
<dbReference type="InterPro" id="IPR011042">
    <property type="entry name" value="6-blade_b-propeller_TolB-like"/>
</dbReference>
<dbReference type="PRINTS" id="PR01790">
    <property type="entry name" value="SMP30FAMILY"/>
</dbReference>
<dbReference type="Proteomes" id="UP000734218">
    <property type="component" value="Unassembled WGS sequence"/>
</dbReference>
<dbReference type="EMBL" id="JAATJE010000001">
    <property type="protein sequence ID" value="NJC32973.1"/>
    <property type="molecule type" value="Genomic_DNA"/>
</dbReference>
<dbReference type="InterPro" id="IPR013658">
    <property type="entry name" value="SGL"/>
</dbReference>